<evidence type="ECO:0000313" key="13">
    <source>
        <dbReference type="Proteomes" id="UP000016608"/>
    </source>
</evidence>
<gene>
    <name evidence="12" type="ORF">HMPREF0373_01230</name>
</gene>
<reference evidence="12 13" key="1">
    <citation type="submission" date="2013-06" db="EMBL/GenBank/DDBJ databases">
        <authorList>
            <person name="Weinstock G."/>
            <person name="Sodergren E."/>
            <person name="Lobos E.A."/>
            <person name="Fulton L."/>
            <person name="Fulton R."/>
            <person name="Courtney L."/>
            <person name="Fronick C."/>
            <person name="O'Laughlin M."/>
            <person name="Godfrey J."/>
            <person name="Wilson R.M."/>
            <person name="Miner T."/>
            <person name="Farmer C."/>
            <person name="Delehaunty K."/>
            <person name="Cordes M."/>
            <person name="Minx P."/>
            <person name="Tomlinson C."/>
            <person name="Chen J."/>
            <person name="Wollam A."/>
            <person name="Pepin K.H."/>
            <person name="Bhonagiri V."/>
            <person name="Zhang X."/>
            <person name="Warren W."/>
            <person name="Mitreva M."/>
            <person name="Mardis E.R."/>
            <person name="Wilson R.K."/>
        </authorList>
    </citation>
    <scope>NUCLEOTIDE SEQUENCE [LARGE SCALE GENOMIC DNA]</scope>
    <source>
        <strain evidence="12 13">ATCC 29099</strain>
    </source>
</reference>
<evidence type="ECO:0000256" key="1">
    <source>
        <dbReference type="ARBA" id="ARBA00000553"/>
    </source>
</evidence>
<dbReference type="GO" id="GO:0016787">
    <property type="term" value="F:hydrolase activity"/>
    <property type="evidence" value="ECO:0007669"/>
    <property type="project" value="UniProtKB-KW"/>
</dbReference>
<dbReference type="InterPro" id="IPR011324">
    <property type="entry name" value="Cytotoxic_necrot_fac-like_cat"/>
</dbReference>
<dbReference type="HOGENOM" id="CLU_065784_0_0_9"/>
<dbReference type="AlphaFoldDB" id="U2RAL1"/>
<evidence type="ECO:0000256" key="8">
    <source>
        <dbReference type="ARBA" id="ARBA00047989"/>
    </source>
</evidence>
<name>U2RAL1_EUBRA</name>
<evidence type="ECO:0000256" key="6">
    <source>
        <dbReference type="ARBA" id="ARBA00022801"/>
    </source>
</evidence>
<evidence type="ECO:0000256" key="11">
    <source>
        <dbReference type="RuleBase" id="RU361274"/>
    </source>
</evidence>
<comment type="catalytic activity">
    <reaction evidence="1">
        <text>inosine + phosphate = alpha-D-ribose 1-phosphate + hypoxanthine</text>
        <dbReference type="Rhea" id="RHEA:27646"/>
        <dbReference type="ChEBI" id="CHEBI:17368"/>
        <dbReference type="ChEBI" id="CHEBI:17596"/>
        <dbReference type="ChEBI" id="CHEBI:43474"/>
        <dbReference type="ChEBI" id="CHEBI:57720"/>
        <dbReference type="EC" id="2.4.2.1"/>
    </reaction>
    <physiologicalReaction direction="left-to-right" evidence="1">
        <dbReference type="Rhea" id="RHEA:27647"/>
    </physiologicalReaction>
</comment>
<dbReference type="InterPro" id="IPR003730">
    <property type="entry name" value="Cu_polyphenol_OxRdtase"/>
</dbReference>
<dbReference type="NCBIfam" id="TIGR00726">
    <property type="entry name" value="peptidoglycan editing factor PgeF"/>
    <property type="match status" value="1"/>
</dbReference>
<keyword evidence="5" id="KW-0479">Metal-binding</keyword>
<dbReference type="Proteomes" id="UP000016608">
    <property type="component" value="Unassembled WGS sequence"/>
</dbReference>
<comment type="catalytic activity">
    <reaction evidence="10">
        <text>S-methyl-5'-thioadenosine + phosphate = 5-(methylsulfanyl)-alpha-D-ribose 1-phosphate + adenine</text>
        <dbReference type="Rhea" id="RHEA:11852"/>
        <dbReference type="ChEBI" id="CHEBI:16708"/>
        <dbReference type="ChEBI" id="CHEBI:17509"/>
        <dbReference type="ChEBI" id="CHEBI:43474"/>
        <dbReference type="ChEBI" id="CHEBI:58533"/>
        <dbReference type="EC" id="2.4.2.28"/>
    </reaction>
    <physiologicalReaction direction="left-to-right" evidence="10">
        <dbReference type="Rhea" id="RHEA:11853"/>
    </physiologicalReaction>
</comment>
<dbReference type="PATRIC" id="fig|1256908.3.peg.1133"/>
<dbReference type="Pfam" id="PF02578">
    <property type="entry name" value="Cu-oxidase_4"/>
    <property type="match status" value="1"/>
</dbReference>
<sequence length="347" mass="38478">MTNAAFISKQRKWIANVRFVKKLCLCDMETKEGEQMEHTITERTADNKNEKQNDDECCIISAIKRKKEGAQPLRLEMHPLNNGAQVPLFHFPLLDQTGVVRHCFTTRYGGVSKGIFSSLNLSFSRGDVTESVEENYRRVAETLGTDNGHLVCSDQTHTTNVRLVTKEDAGKGVICPRNYTDVDGLITNVSGLTLVTFYADCVPLYFVDPVHHAIGLSHSGWRGTVARMGKCTLEAMHNAFGTEASDVYCAIGPSICQDCYEISEDVAVQFMQAFPGHTSEILIDKGNGKYQLDLWKANEIVLLDAGVKKDHLEVTDVCTCCNPELLFSHRASHGKRGNLGAFLCLNP</sequence>
<dbReference type="GO" id="GO:0005507">
    <property type="term" value="F:copper ion binding"/>
    <property type="evidence" value="ECO:0007669"/>
    <property type="project" value="TreeGrafter"/>
</dbReference>
<dbReference type="InterPro" id="IPR038371">
    <property type="entry name" value="Cu_polyphenol_OxRdtase_sf"/>
</dbReference>
<comment type="caution">
    <text evidence="12">The sequence shown here is derived from an EMBL/GenBank/DDBJ whole genome shotgun (WGS) entry which is preliminary data.</text>
</comment>
<comment type="catalytic activity">
    <reaction evidence="9">
        <text>adenosine + phosphate = alpha-D-ribose 1-phosphate + adenine</text>
        <dbReference type="Rhea" id="RHEA:27642"/>
        <dbReference type="ChEBI" id="CHEBI:16335"/>
        <dbReference type="ChEBI" id="CHEBI:16708"/>
        <dbReference type="ChEBI" id="CHEBI:43474"/>
        <dbReference type="ChEBI" id="CHEBI:57720"/>
        <dbReference type="EC" id="2.4.2.1"/>
    </reaction>
    <physiologicalReaction direction="left-to-right" evidence="9">
        <dbReference type="Rhea" id="RHEA:27643"/>
    </physiologicalReaction>
</comment>
<evidence type="ECO:0000313" key="12">
    <source>
        <dbReference type="EMBL" id="ERK47762.1"/>
    </source>
</evidence>
<comment type="catalytic activity">
    <reaction evidence="8">
        <text>adenosine + H2O + H(+) = inosine + NH4(+)</text>
        <dbReference type="Rhea" id="RHEA:24408"/>
        <dbReference type="ChEBI" id="CHEBI:15377"/>
        <dbReference type="ChEBI" id="CHEBI:15378"/>
        <dbReference type="ChEBI" id="CHEBI:16335"/>
        <dbReference type="ChEBI" id="CHEBI:17596"/>
        <dbReference type="ChEBI" id="CHEBI:28938"/>
        <dbReference type="EC" id="3.5.4.4"/>
    </reaction>
    <physiologicalReaction direction="left-to-right" evidence="8">
        <dbReference type="Rhea" id="RHEA:24409"/>
    </physiologicalReaction>
</comment>
<dbReference type="Gene3D" id="3.60.140.10">
    <property type="entry name" value="CNF1/YfiH-like putative cysteine hydrolases"/>
    <property type="match status" value="1"/>
</dbReference>
<keyword evidence="4" id="KW-0808">Transferase</keyword>
<dbReference type="CDD" id="cd16833">
    <property type="entry name" value="YfiH"/>
    <property type="match status" value="1"/>
</dbReference>
<dbReference type="EMBL" id="AWVJ01000080">
    <property type="protein sequence ID" value="ERK47762.1"/>
    <property type="molecule type" value="Genomic_DNA"/>
</dbReference>
<evidence type="ECO:0000256" key="7">
    <source>
        <dbReference type="ARBA" id="ARBA00022833"/>
    </source>
</evidence>
<dbReference type="SUPFAM" id="SSF64438">
    <property type="entry name" value="CNF1/YfiH-like putative cysteine hydrolases"/>
    <property type="match status" value="1"/>
</dbReference>
<keyword evidence="6" id="KW-0378">Hydrolase</keyword>
<evidence type="ECO:0000256" key="3">
    <source>
        <dbReference type="ARBA" id="ARBA00007353"/>
    </source>
</evidence>
<proteinExistence type="inferred from homology"/>
<dbReference type="PANTHER" id="PTHR30616">
    <property type="entry name" value="UNCHARACTERIZED PROTEIN YFIH"/>
    <property type="match status" value="1"/>
</dbReference>
<comment type="function">
    <text evidence="2">Purine nucleoside enzyme that catalyzes the phosphorolysis of adenosine and inosine nucleosides, yielding D-ribose 1-phosphate and the respective free bases, adenine and hypoxanthine. Also catalyzes the phosphorolysis of S-methyl-5'-thioadenosine into adenine and S-methyl-5-thio-alpha-D-ribose 1-phosphate. Also has adenosine deaminase activity.</text>
</comment>
<keyword evidence="13" id="KW-1185">Reference proteome</keyword>
<evidence type="ECO:0000256" key="10">
    <source>
        <dbReference type="ARBA" id="ARBA00049893"/>
    </source>
</evidence>
<dbReference type="eggNOG" id="COG1496">
    <property type="taxonomic scope" value="Bacteria"/>
</dbReference>
<accession>U2RAL1</accession>
<evidence type="ECO:0000256" key="5">
    <source>
        <dbReference type="ARBA" id="ARBA00022723"/>
    </source>
</evidence>
<organism evidence="12 13">
    <name type="scientific">Eubacterium ramulus ATCC 29099</name>
    <dbReference type="NCBI Taxonomy" id="1256908"/>
    <lineage>
        <taxon>Bacteria</taxon>
        <taxon>Bacillati</taxon>
        <taxon>Bacillota</taxon>
        <taxon>Clostridia</taxon>
        <taxon>Eubacteriales</taxon>
        <taxon>Eubacteriaceae</taxon>
        <taxon>Eubacterium</taxon>
    </lineage>
</organism>
<protein>
    <recommendedName>
        <fullName evidence="11">Purine nucleoside phosphorylase</fullName>
    </recommendedName>
</protein>
<evidence type="ECO:0000256" key="4">
    <source>
        <dbReference type="ARBA" id="ARBA00022679"/>
    </source>
</evidence>
<comment type="similarity">
    <text evidence="3 11">Belongs to the purine nucleoside phosphorylase YfiH/LACC1 family.</text>
</comment>
<dbReference type="GO" id="GO:0017061">
    <property type="term" value="F:S-methyl-5-thioadenosine phosphorylase activity"/>
    <property type="evidence" value="ECO:0007669"/>
    <property type="project" value="UniProtKB-EC"/>
</dbReference>
<dbReference type="PANTHER" id="PTHR30616:SF2">
    <property type="entry name" value="PURINE NUCLEOSIDE PHOSPHORYLASE LACC1"/>
    <property type="match status" value="1"/>
</dbReference>
<evidence type="ECO:0000256" key="2">
    <source>
        <dbReference type="ARBA" id="ARBA00003215"/>
    </source>
</evidence>
<keyword evidence="7" id="KW-0862">Zinc</keyword>
<evidence type="ECO:0000256" key="9">
    <source>
        <dbReference type="ARBA" id="ARBA00048968"/>
    </source>
</evidence>